<organism evidence="1 2">
    <name type="scientific">Molorchus minor</name>
    <dbReference type="NCBI Taxonomy" id="1323400"/>
    <lineage>
        <taxon>Eukaryota</taxon>
        <taxon>Metazoa</taxon>
        <taxon>Ecdysozoa</taxon>
        <taxon>Arthropoda</taxon>
        <taxon>Hexapoda</taxon>
        <taxon>Insecta</taxon>
        <taxon>Pterygota</taxon>
        <taxon>Neoptera</taxon>
        <taxon>Endopterygota</taxon>
        <taxon>Coleoptera</taxon>
        <taxon>Polyphaga</taxon>
        <taxon>Cucujiformia</taxon>
        <taxon>Chrysomeloidea</taxon>
        <taxon>Cerambycidae</taxon>
        <taxon>Lamiinae</taxon>
        <taxon>Monochamini</taxon>
        <taxon>Molorchus</taxon>
    </lineage>
</organism>
<protein>
    <submittedName>
        <fullName evidence="1">Uncharacterized protein</fullName>
    </submittedName>
</protein>
<reference evidence="1" key="1">
    <citation type="journal article" date="2023" name="Insect Mol. Biol.">
        <title>Genome sequencing provides insights into the evolution of gene families encoding plant cell wall-degrading enzymes in longhorned beetles.</title>
        <authorList>
            <person name="Shin N.R."/>
            <person name="Okamura Y."/>
            <person name="Kirsch R."/>
            <person name="Pauchet Y."/>
        </authorList>
    </citation>
    <scope>NUCLEOTIDE SEQUENCE</scope>
    <source>
        <strain evidence="1">MMC_N1</strain>
    </source>
</reference>
<evidence type="ECO:0000313" key="1">
    <source>
        <dbReference type="EMBL" id="KAJ8981836.1"/>
    </source>
</evidence>
<proteinExistence type="predicted"/>
<sequence length="61" mass="7146">MNDVRRLIFRLENNRGRVKRIPQIDAELLRREFAVTKASLAARGEIATFTQCDSYTHRRAN</sequence>
<name>A0ABQ9JVG6_9CUCU</name>
<accession>A0ABQ9JVG6</accession>
<gene>
    <name evidence="1" type="ORF">NQ317_004786</name>
</gene>
<dbReference type="EMBL" id="JAPWTJ010000159">
    <property type="protein sequence ID" value="KAJ8981836.1"/>
    <property type="molecule type" value="Genomic_DNA"/>
</dbReference>
<dbReference type="Proteomes" id="UP001162164">
    <property type="component" value="Unassembled WGS sequence"/>
</dbReference>
<evidence type="ECO:0000313" key="2">
    <source>
        <dbReference type="Proteomes" id="UP001162164"/>
    </source>
</evidence>
<comment type="caution">
    <text evidence="1">The sequence shown here is derived from an EMBL/GenBank/DDBJ whole genome shotgun (WGS) entry which is preliminary data.</text>
</comment>
<keyword evidence="2" id="KW-1185">Reference proteome</keyword>